<reference evidence="5" key="1">
    <citation type="journal article" date="2019" name="Int. J. Syst. Evol. Microbiol.">
        <title>The Global Catalogue of Microorganisms (GCM) 10K type strain sequencing project: providing services to taxonomists for standard genome sequencing and annotation.</title>
        <authorList>
            <consortium name="The Broad Institute Genomics Platform"/>
            <consortium name="The Broad Institute Genome Sequencing Center for Infectious Disease"/>
            <person name="Wu L."/>
            <person name="Ma J."/>
        </authorList>
    </citation>
    <scope>NUCLEOTIDE SEQUENCE [LARGE SCALE GENOMIC DNA]</scope>
    <source>
        <strain evidence="5">TISTR 1571</strain>
    </source>
</reference>
<keyword evidence="5" id="KW-1185">Reference proteome</keyword>
<keyword evidence="2" id="KW-0175">Coiled coil</keyword>
<evidence type="ECO:0000313" key="4">
    <source>
        <dbReference type="EMBL" id="MFD2638491.1"/>
    </source>
</evidence>
<dbReference type="EMBL" id="JBHUMZ010000017">
    <property type="protein sequence ID" value="MFD2638491.1"/>
    <property type="molecule type" value="Genomic_DNA"/>
</dbReference>
<evidence type="ECO:0000256" key="2">
    <source>
        <dbReference type="SAM" id="Coils"/>
    </source>
</evidence>
<sequence>MIQKANENERLQSRVNELNQQLNTQQLTFEKDRRDIERQLAELRSIEEQMIELINQLNVDRAASLSSNNVPDKVGLVKSSELKINRPYSAIKQEVSGLVASYQMAVSQLEEVNRDLKKTPIHWPAASETVSSHFGYRTDPFTNTGSFHSGIDLAGPLGTDIYVAGDGIIEFAGYQGAYGYSILVDHGNSYKTRYSHLNEVKVKKGESVTQGQLIGSMGTTGRSTGVHLHYEVIKNGKHIDPFPLMTFLQNAFNE</sequence>
<comment type="caution">
    <text evidence="4">The sequence shown here is derived from an EMBL/GenBank/DDBJ whole genome shotgun (WGS) entry which is preliminary data.</text>
</comment>
<dbReference type="CDD" id="cd12797">
    <property type="entry name" value="M23_peptidase"/>
    <property type="match status" value="1"/>
</dbReference>
<dbReference type="InterPro" id="IPR050570">
    <property type="entry name" value="Cell_wall_metabolism_enzyme"/>
</dbReference>
<dbReference type="Gene3D" id="2.70.70.10">
    <property type="entry name" value="Glucose Permease (Domain IIA)"/>
    <property type="match status" value="1"/>
</dbReference>
<dbReference type="InterPro" id="IPR016047">
    <property type="entry name" value="M23ase_b-sheet_dom"/>
</dbReference>
<dbReference type="PANTHER" id="PTHR21666">
    <property type="entry name" value="PEPTIDASE-RELATED"/>
    <property type="match status" value="1"/>
</dbReference>
<evidence type="ECO:0000259" key="3">
    <source>
        <dbReference type="Pfam" id="PF01551"/>
    </source>
</evidence>
<dbReference type="Pfam" id="PF01551">
    <property type="entry name" value="Peptidase_M23"/>
    <property type="match status" value="1"/>
</dbReference>
<dbReference type="SUPFAM" id="SSF51261">
    <property type="entry name" value="Duplicated hybrid motif"/>
    <property type="match status" value="1"/>
</dbReference>
<gene>
    <name evidence="4" type="ORF">ACFSW4_06430</name>
</gene>
<dbReference type="InterPro" id="IPR011055">
    <property type="entry name" value="Dup_hybrid_motif"/>
</dbReference>
<proteinExistence type="predicted"/>
<dbReference type="PANTHER" id="PTHR21666:SF289">
    <property type="entry name" value="L-ALA--D-GLU ENDOPEPTIDASE"/>
    <property type="match status" value="1"/>
</dbReference>
<feature type="domain" description="M23ase beta-sheet core" evidence="3">
    <location>
        <begin position="147"/>
        <end position="241"/>
    </location>
</feature>
<keyword evidence="1" id="KW-0732">Signal</keyword>
<protein>
    <submittedName>
        <fullName evidence="4">Peptidoglycan DD-metalloendopeptidase family protein</fullName>
    </submittedName>
</protein>
<accession>A0ABW5Q9D4</accession>
<organism evidence="4 5">
    <name type="scientific">Piscibacillus salipiscarius</name>
    <dbReference type="NCBI Taxonomy" id="299480"/>
    <lineage>
        <taxon>Bacteria</taxon>
        <taxon>Bacillati</taxon>
        <taxon>Bacillota</taxon>
        <taxon>Bacilli</taxon>
        <taxon>Bacillales</taxon>
        <taxon>Bacillaceae</taxon>
        <taxon>Piscibacillus</taxon>
    </lineage>
</organism>
<evidence type="ECO:0000313" key="5">
    <source>
        <dbReference type="Proteomes" id="UP001597452"/>
    </source>
</evidence>
<evidence type="ECO:0000256" key="1">
    <source>
        <dbReference type="ARBA" id="ARBA00022729"/>
    </source>
</evidence>
<name>A0ABW5Q9D4_9BACI</name>
<feature type="coiled-coil region" evidence="2">
    <location>
        <begin position="1"/>
        <end position="56"/>
    </location>
</feature>
<dbReference type="Proteomes" id="UP001597452">
    <property type="component" value="Unassembled WGS sequence"/>
</dbReference>